<sequence>MDSPPPLVLCREEVDEQWISGVLKKKNNKNNEI</sequence>
<evidence type="ECO:0000313" key="2">
    <source>
        <dbReference type="Proteomes" id="UP000607653"/>
    </source>
</evidence>
<name>A0A822XJ82_NELNU</name>
<dbReference type="Proteomes" id="UP000607653">
    <property type="component" value="Unassembled WGS sequence"/>
</dbReference>
<evidence type="ECO:0000313" key="1">
    <source>
        <dbReference type="EMBL" id="DAD19046.1"/>
    </source>
</evidence>
<gene>
    <name evidence="1" type="ORF">HUJ06_020509</name>
</gene>
<proteinExistence type="predicted"/>
<protein>
    <submittedName>
        <fullName evidence="1">Uncharacterized protein</fullName>
    </submittedName>
</protein>
<keyword evidence="2" id="KW-1185">Reference proteome</keyword>
<reference evidence="1 2" key="1">
    <citation type="journal article" date="2020" name="Mol. Biol. Evol.">
        <title>Distinct Expression and Methylation Patterns for Genes with Different Fates following a Single Whole-Genome Duplication in Flowering Plants.</title>
        <authorList>
            <person name="Shi T."/>
            <person name="Rahmani R.S."/>
            <person name="Gugger P.F."/>
            <person name="Wang M."/>
            <person name="Li H."/>
            <person name="Zhang Y."/>
            <person name="Li Z."/>
            <person name="Wang Q."/>
            <person name="Van de Peer Y."/>
            <person name="Marchal K."/>
            <person name="Chen J."/>
        </authorList>
    </citation>
    <scope>NUCLEOTIDE SEQUENCE [LARGE SCALE GENOMIC DNA]</scope>
    <source>
        <tissue evidence="1">Leaf</tissue>
    </source>
</reference>
<dbReference type="AlphaFoldDB" id="A0A822XJ82"/>
<accession>A0A822XJ82</accession>
<dbReference type="EMBL" id="DUZY01000001">
    <property type="protein sequence ID" value="DAD19046.1"/>
    <property type="molecule type" value="Genomic_DNA"/>
</dbReference>
<organism evidence="1 2">
    <name type="scientific">Nelumbo nucifera</name>
    <name type="common">Sacred lotus</name>
    <dbReference type="NCBI Taxonomy" id="4432"/>
    <lineage>
        <taxon>Eukaryota</taxon>
        <taxon>Viridiplantae</taxon>
        <taxon>Streptophyta</taxon>
        <taxon>Embryophyta</taxon>
        <taxon>Tracheophyta</taxon>
        <taxon>Spermatophyta</taxon>
        <taxon>Magnoliopsida</taxon>
        <taxon>Proteales</taxon>
        <taxon>Nelumbonaceae</taxon>
        <taxon>Nelumbo</taxon>
    </lineage>
</organism>
<comment type="caution">
    <text evidence="1">The sequence shown here is derived from an EMBL/GenBank/DDBJ whole genome shotgun (WGS) entry which is preliminary data.</text>
</comment>